<gene>
    <name evidence="4" type="ORF">H8S54_03190</name>
</gene>
<dbReference type="RefSeq" id="WP_186900897.1">
    <property type="nucleotide sequence ID" value="NZ_JACOOT010000008.1"/>
</dbReference>
<dbReference type="InterPro" id="IPR036452">
    <property type="entry name" value="Ribo_hydro-like"/>
</dbReference>
<dbReference type="AlphaFoldDB" id="A0A8I0DQU3"/>
<evidence type="ECO:0000259" key="3">
    <source>
        <dbReference type="Pfam" id="PF21027"/>
    </source>
</evidence>
<accession>A0A8I0DQU3</accession>
<dbReference type="EMBL" id="JACOOT010000008">
    <property type="protein sequence ID" value="MBC5650153.1"/>
    <property type="molecule type" value="Genomic_DNA"/>
</dbReference>
<dbReference type="GO" id="GO:0016799">
    <property type="term" value="F:hydrolase activity, hydrolyzing N-glycosyl compounds"/>
    <property type="evidence" value="ECO:0007669"/>
    <property type="project" value="InterPro"/>
</dbReference>
<evidence type="ECO:0000256" key="1">
    <source>
        <dbReference type="SAM" id="SignalP"/>
    </source>
</evidence>
<feature type="signal peptide" evidence="1">
    <location>
        <begin position="1"/>
        <end position="26"/>
    </location>
</feature>
<organism evidence="4 5">
    <name type="scientific">Blautia segnis</name>
    <dbReference type="NCBI Taxonomy" id="2763030"/>
    <lineage>
        <taxon>Bacteria</taxon>
        <taxon>Bacillati</taxon>
        <taxon>Bacillota</taxon>
        <taxon>Clostridia</taxon>
        <taxon>Lachnospirales</taxon>
        <taxon>Lachnospiraceae</taxon>
        <taxon>Blautia</taxon>
    </lineage>
</organism>
<keyword evidence="1" id="KW-0732">Signal</keyword>
<dbReference type="InterPro" id="IPR048527">
    <property type="entry name" value="Sde182_C"/>
</dbReference>
<comment type="caution">
    <text evidence="4">The sequence shown here is derived from an EMBL/GenBank/DDBJ whole genome shotgun (WGS) entry which is preliminary data.</text>
</comment>
<dbReference type="Gene3D" id="3.90.245.10">
    <property type="entry name" value="Ribonucleoside hydrolase-like"/>
    <property type="match status" value="1"/>
</dbReference>
<evidence type="ECO:0000313" key="5">
    <source>
        <dbReference type="Proteomes" id="UP000652847"/>
    </source>
</evidence>
<feature type="domain" description="Cellulose-binding Sde182 C-terminal" evidence="3">
    <location>
        <begin position="418"/>
        <end position="508"/>
    </location>
</feature>
<dbReference type="InterPro" id="IPR013783">
    <property type="entry name" value="Ig-like_fold"/>
</dbReference>
<feature type="domain" description="Cellulose-binding Sde182 nucleoside hydrolase-like" evidence="2">
    <location>
        <begin position="41"/>
        <end position="346"/>
    </location>
</feature>
<dbReference type="Pfam" id="PF21027">
    <property type="entry name" value="Sde0182_C"/>
    <property type="match status" value="1"/>
</dbReference>
<dbReference type="Proteomes" id="UP000652847">
    <property type="component" value="Unassembled WGS sequence"/>
</dbReference>
<keyword evidence="5" id="KW-1185">Reference proteome</keyword>
<evidence type="ECO:0000313" key="4">
    <source>
        <dbReference type="EMBL" id="MBC5650153.1"/>
    </source>
</evidence>
<sequence>MHKKKWLSVLIGTIIGTMSLSASVFAADSATALPKTEGKPRLLVTQDGEVDDMNTLIHTLLYSNDIDLEGIVQTSSKLHYSGDDTTESLRWMGTDWMYEFLDAYAEVYDNLKIHDEDYPSPDDLRAITKVGNIKNVSDTSEETEGSELVKERILAEDDRPLYIEVGGGANTVARALMSIEEEYKDQEGWEELYNRICEKVILFAWGMQDDCYLNYIQPNWPSMRMVDVSGSTLAYGYRWATLEELSDESREKLSSAWMKENIEQNLGALMDKYVTWGDGTYLEGEADTDQYGTNEALLGDDTLWVGHAYEQYDFLSEGDSPAWFVTIPNGLRSLEDLSYGGWDGRYALKENDENPDVRLYQAAKGNEKGIAQWIAAIQSDFAMRAKWCVTDKYEDANHLPEVSVEEGIDLTVKAGDEITLNGTAVDPDGDTTTFRWYHYPYGDTYAEAEDEDGNPAAIEITTSGDNQETATFTIPSDAKSGDTIHIIMEGVDGGGTNPVAYQRVIVTVE</sequence>
<dbReference type="Gene3D" id="2.60.40.10">
    <property type="entry name" value="Immunoglobulins"/>
    <property type="match status" value="1"/>
</dbReference>
<proteinExistence type="predicted"/>
<evidence type="ECO:0000259" key="2">
    <source>
        <dbReference type="Pfam" id="PF07632"/>
    </source>
</evidence>
<feature type="chain" id="PRO_5034588698" evidence="1">
    <location>
        <begin position="27"/>
        <end position="509"/>
    </location>
</feature>
<protein>
    <submittedName>
        <fullName evidence="4">DUF1593 domain-containing protein</fullName>
    </submittedName>
</protein>
<dbReference type="Pfam" id="PF07632">
    <property type="entry name" value="Sde182_NH-like"/>
    <property type="match status" value="1"/>
</dbReference>
<reference evidence="4 5" key="1">
    <citation type="submission" date="2020-08" db="EMBL/GenBank/DDBJ databases">
        <title>Genome public.</title>
        <authorList>
            <person name="Liu C."/>
            <person name="Sun Q."/>
        </authorList>
    </citation>
    <scope>NUCLEOTIDE SEQUENCE [LARGE SCALE GENOMIC DNA]</scope>
    <source>
        <strain evidence="4 5">BX17</strain>
    </source>
</reference>
<dbReference type="InterPro" id="IPR011483">
    <property type="entry name" value="Sde182_NH-like"/>
</dbReference>
<name>A0A8I0DQU3_9FIRM</name>